<dbReference type="RefSeq" id="WP_253529337.1">
    <property type="nucleotide sequence ID" value="NZ_JAMZEL010000006.1"/>
</dbReference>
<organism evidence="1 2">
    <name type="scientific">Runella salmonicolor</name>
    <dbReference type="NCBI Taxonomy" id="2950278"/>
    <lineage>
        <taxon>Bacteria</taxon>
        <taxon>Pseudomonadati</taxon>
        <taxon>Bacteroidota</taxon>
        <taxon>Cytophagia</taxon>
        <taxon>Cytophagales</taxon>
        <taxon>Spirosomataceae</taxon>
        <taxon>Runella</taxon>
    </lineage>
</organism>
<reference evidence="1 2" key="1">
    <citation type="submission" date="2022-06" db="EMBL/GenBank/DDBJ databases">
        <title>Runella sp. S5 genome sequencing.</title>
        <authorList>
            <person name="Park S."/>
        </authorList>
    </citation>
    <scope>NUCLEOTIDE SEQUENCE [LARGE SCALE GENOMIC DNA]</scope>
    <source>
        <strain evidence="1 2">S5</strain>
    </source>
</reference>
<dbReference type="Proteomes" id="UP001204772">
    <property type="component" value="Unassembled WGS sequence"/>
</dbReference>
<evidence type="ECO:0000313" key="1">
    <source>
        <dbReference type="EMBL" id="MCP1384068.1"/>
    </source>
</evidence>
<accession>A0ABT1FQM2</accession>
<evidence type="ECO:0000313" key="2">
    <source>
        <dbReference type="Proteomes" id="UP001204772"/>
    </source>
</evidence>
<sequence length="116" mass="13019">MLTVTGYVSRTSQEGKMFCALELTSDDPEMVLSRATGKYYITARKCFMNSTFSEVICKNFIGKQFPGSIAKVECEPYEFTVPETGEVVTRQHRYEYSPVDSGTVEEAVFGKQLETA</sequence>
<proteinExistence type="predicted"/>
<dbReference type="EMBL" id="JAMZEL010000006">
    <property type="protein sequence ID" value="MCP1384068.1"/>
    <property type="molecule type" value="Genomic_DNA"/>
</dbReference>
<protein>
    <submittedName>
        <fullName evidence="1">Uncharacterized protein</fullName>
    </submittedName>
</protein>
<keyword evidence="2" id="KW-1185">Reference proteome</keyword>
<comment type="caution">
    <text evidence="1">The sequence shown here is derived from an EMBL/GenBank/DDBJ whole genome shotgun (WGS) entry which is preliminary data.</text>
</comment>
<name>A0ABT1FQM2_9BACT</name>
<gene>
    <name evidence="1" type="ORF">NCI00_16600</name>
</gene>